<dbReference type="InterPro" id="IPR024079">
    <property type="entry name" value="MetalloPept_cat_dom_sf"/>
</dbReference>
<feature type="region of interest" description="Disordered" evidence="9">
    <location>
        <begin position="346"/>
        <end position="367"/>
    </location>
</feature>
<evidence type="ECO:0000256" key="9">
    <source>
        <dbReference type="SAM" id="MobiDB-lite"/>
    </source>
</evidence>
<organism evidence="12 13">
    <name type="scientific">Janthinobacterium rivuli</name>
    <dbReference type="NCBI Taxonomy" id="2751478"/>
    <lineage>
        <taxon>Bacteria</taxon>
        <taxon>Pseudomonadati</taxon>
        <taxon>Pseudomonadota</taxon>
        <taxon>Betaproteobacteria</taxon>
        <taxon>Burkholderiales</taxon>
        <taxon>Oxalobacteraceae</taxon>
        <taxon>Janthinobacterium</taxon>
    </lineage>
</organism>
<dbReference type="Gene3D" id="3.40.390.10">
    <property type="entry name" value="Collagenase (Catalytic Domain)"/>
    <property type="match status" value="1"/>
</dbReference>
<evidence type="ECO:0000256" key="2">
    <source>
        <dbReference type="ARBA" id="ARBA00022670"/>
    </source>
</evidence>
<dbReference type="InterPro" id="IPR008754">
    <property type="entry name" value="Peptidase_M43"/>
</dbReference>
<dbReference type="PANTHER" id="PTHR47466">
    <property type="match status" value="1"/>
</dbReference>
<reference evidence="12 13" key="1">
    <citation type="submission" date="2023-04" db="EMBL/GenBank/DDBJ databases">
        <title>Nanopore sequencing of Janthinobacterium from water.</title>
        <authorList>
            <person name="Ciuchcinski K."/>
            <person name="Rokowska A."/>
            <person name="Dziewit L."/>
        </authorList>
    </citation>
    <scope>NUCLEOTIDE SEQUENCE [LARGE SCALE GENOMIC DNA]</scope>
    <source>
        <strain evidence="12 13">DEMB2</strain>
    </source>
</reference>
<comment type="similarity">
    <text evidence="1">Belongs to the peptidase M43B family.</text>
</comment>
<protein>
    <submittedName>
        <fullName evidence="12">M43 family zinc metalloprotease</fullName>
    </submittedName>
</protein>
<dbReference type="SUPFAM" id="SSF55486">
    <property type="entry name" value="Metalloproteases ('zincins'), catalytic domain"/>
    <property type="match status" value="1"/>
</dbReference>
<keyword evidence="13" id="KW-1185">Reference proteome</keyword>
<evidence type="ECO:0000259" key="11">
    <source>
        <dbReference type="Pfam" id="PF26607"/>
    </source>
</evidence>
<dbReference type="InterPro" id="IPR058502">
    <property type="entry name" value="PLL-like_beta-prop"/>
</dbReference>
<dbReference type="Proteomes" id="UP001219584">
    <property type="component" value="Chromosome"/>
</dbReference>
<feature type="compositionally biased region" description="Gly residues" evidence="9">
    <location>
        <begin position="95"/>
        <end position="117"/>
    </location>
</feature>
<proteinExistence type="inferred from homology"/>
<name>A0ABY8I4R0_9BURK</name>
<keyword evidence="8" id="KW-1015">Disulfide bond</keyword>
<evidence type="ECO:0000256" key="8">
    <source>
        <dbReference type="ARBA" id="ARBA00023157"/>
    </source>
</evidence>
<evidence type="ECO:0000313" key="12">
    <source>
        <dbReference type="EMBL" id="WFR79198.1"/>
    </source>
</evidence>
<keyword evidence="6" id="KW-0862">Zinc</keyword>
<feature type="domain" description="Peptidase M43 pregnancy-associated plasma-A" evidence="10">
    <location>
        <begin position="264"/>
        <end position="407"/>
    </location>
</feature>
<keyword evidence="3" id="KW-0479">Metal-binding</keyword>
<feature type="domain" description="PLL-like beta propeller" evidence="11">
    <location>
        <begin position="584"/>
        <end position="769"/>
    </location>
</feature>
<evidence type="ECO:0000313" key="13">
    <source>
        <dbReference type="Proteomes" id="UP001219584"/>
    </source>
</evidence>
<evidence type="ECO:0000256" key="7">
    <source>
        <dbReference type="ARBA" id="ARBA00023049"/>
    </source>
</evidence>
<dbReference type="CDD" id="cd04275">
    <property type="entry name" value="ZnMc_pappalysin_like"/>
    <property type="match status" value="1"/>
</dbReference>
<feature type="region of interest" description="Disordered" evidence="9">
    <location>
        <begin position="1"/>
        <end position="25"/>
    </location>
</feature>
<dbReference type="Gene3D" id="2.120.10.70">
    <property type="entry name" value="Fucose-specific lectin"/>
    <property type="match status" value="2"/>
</dbReference>
<evidence type="ECO:0000256" key="5">
    <source>
        <dbReference type="ARBA" id="ARBA00022801"/>
    </source>
</evidence>
<gene>
    <name evidence="12" type="ORF">P9875_26510</name>
</gene>
<dbReference type="PANTHER" id="PTHR47466:SF1">
    <property type="entry name" value="METALLOPROTEASE MEP1 (AFU_ORTHOLOGUE AFUA_1G07730)-RELATED"/>
    <property type="match status" value="1"/>
</dbReference>
<evidence type="ECO:0000256" key="1">
    <source>
        <dbReference type="ARBA" id="ARBA00008721"/>
    </source>
</evidence>
<dbReference type="EMBL" id="CP121464">
    <property type="protein sequence ID" value="WFR79198.1"/>
    <property type="molecule type" value="Genomic_DNA"/>
</dbReference>
<keyword evidence="7 12" id="KW-0482">Metalloprotease</keyword>
<feature type="region of interest" description="Disordered" evidence="9">
    <location>
        <begin position="95"/>
        <end position="120"/>
    </location>
</feature>
<dbReference type="SUPFAM" id="SSF89372">
    <property type="entry name" value="Fucose-specific lectin"/>
    <property type="match status" value="2"/>
</dbReference>
<keyword evidence="5" id="KW-0378">Hydrolase</keyword>
<dbReference type="GO" id="GO:0008237">
    <property type="term" value="F:metallopeptidase activity"/>
    <property type="evidence" value="ECO:0007669"/>
    <property type="project" value="UniProtKB-KW"/>
</dbReference>
<evidence type="ECO:0000256" key="4">
    <source>
        <dbReference type="ARBA" id="ARBA00022729"/>
    </source>
</evidence>
<dbReference type="RefSeq" id="WP_278317045.1">
    <property type="nucleotide sequence ID" value="NZ_CP121464.1"/>
</dbReference>
<evidence type="ECO:0000256" key="3">
    <source>
        <dbReference type="ARBA" id="ARBA00022723"/>
    </source>
</evidence>
<keyword evidence="4" id="KW-0732">Signal</keyword>
<accession>A0ABY8I4R0</accession>
<dbReference type="CDD" id="cd22954">
    <property type="entry name" value="PLL_lectin"/>
    <property type="match status" value="1"/>
</dbReference>
<evidence type="ECO:0000256" key="6">
    <source>
        <dbReference type="ARBA" id="ARBA00022833"/>
    </source>
</evidence>
<keyword evidence="2" id="KW-0645">Protease</keyword>
<evidence type="ECO:0000259" key="10">
    <source>
        <dbReference type="Pfam" id="PF05572"/>
    </source>
</evidence>
<sequence>MSTAKTKKSPATGSAEGAPAMSATQSMPVEGDMQAGADAAGGDAMPGLRLGVSYADQVALTQAASAADTYAMPGGGMQQAPQGMAGASCMQVGGGGMGGDGGDSGGNGGDGGQGGGTPQTRTCATMDVHRRLLTEDPSYANVRADIENLAGLYEGDASIAGRAGVTHIPVVVHVVWNTAAQNISDAQIGSQIDVLNRDFRRVNPDVNSTPAPFLPLTADARVEFALATTDPHGAATSGIERRQTTVASFGADDAVKSQATGGMDAWPADSYLNIWVCQLGGGLLGYAQFPGGPAATDGVVILQSAFGTTGTAAPPFHLGRTATHEIGHWLNLNHIWGDDGTGCSGTDNVADTPNQGGPNTGQPSFPQVSCNNGPNGDMFMNYMDYVDDPAMFMFTAGQVARMQACLDGPRASIGTGGTGAGATPRQSSSPVVAWGANRLDVFVVGTDRALYHKAWNGTAWAPSVTGYEGQGGICTSAPQVVSWAPNRLDVFVTGTDSGLFHKWWNGTAWGPSLTGYEAMGGLCVGDPRAVAWGPNRLDVFVVGTDRGLYHKWWNGAAWGPSLTGYEAMGGICLGQPEAVAWGPNRLDVFVVGTDRALYHKWWNGTAWGPSLTGYERLGGICTSSPKAVAWGPNRLDVFVTGTDGALYHKWWDGAKWGPSNDGFERLGGVCVGEVEAVSWGPNRLDLFVIGTDSALYHKAWNGSAWSPSVTGFDNLGGVCTSRPRATAWAPNRLDVFVTGTNGALFHKAWNGAAWSPSVSGYESLGGVVSCL</sequence>
<dbReference type="Pfam" id="PF26607">
    <property type="entry name" value="DUF8189"/>
    <property type="match status" value="1"/>
</dbReference>
<dbReference type="Pfam" id="PF05572">
    <property type="entry name" value="Peptidase_M43"/>
    <property type="match status" value="1"/>
</dbReference>